<dbReference type="FunFam" id="1.20.910.10:FF:000006">
    <property type="entry name" value="Bifunctional TH2 protein, mitochondrial"/>
    <property type="match status" value="1"/>
</dbReference>
<dbReference type="GO" id="GO:0005829">
    <property type="term" value="C:cytosol"/>
    <property type="evidence" value="ECO:0007669"/>
    <property type="project" value="TreeGrafter"/>
</dbReference>
<dbReference type="CDD" id="cd19368">
    <property type="entry name" value="TenA_C_AtTH2-like"/>
    <property type="match status" value="1"/>
</dbReference>
<dbReference type="InterPro" id="IPR016084">
    <property type="entry name" value="Haem_Oase-like_multi-hlx"/>
</dbReference>
<dbReference type="SUPFAM" id="SSF56784">
    <property type="entry name" value="HAD-like"/>
    <property type="match status" value="1"/>
</dbReference>
<sequence>MDCRTDRSEAIAAIADTTSSSTMVGGVGVGVGVGPVVAVVDEGGLGKRFWIKVRNDTAAVLYSPFFVSLASGHLLPETFRHCISQDVHFLRAYAQAYEMAENCADDDEDKRAIRSLRKRVLEKLKAHPTLVKIIIQEWGFELPDESIPISATVKYTDFLLAAASGRIEGEKVPGKIATPFERTKIAAYTLAALGPCMRLYAYISSEIQALLKPVDSNHLYKKWIDSYSSQNFEASALQIEEMLDKLSISLTGEELEVIEKLYHQAMKLEVDFFSTLPISQKTVVPLARVHDPAEHHLTIFCDFDLTCTAFDSSAILAEMAIITAPKADSDVSETQLARMSSADLRNSWGALSAQYTEEFEQCVDSMMDSERAESFDYEGLHKALEQVAEFEKRANTRVIESGVLKGLNLEDMKRAGQRLILQDGCRSFFQKIVKNDTLNTDVHVLSYCWCGDLIRSAFSSGDLDELKVHSNELTYEESVTTGGIDKKVESPMEKLQGFNEILNNCNSKGKQLTVYIGGAVGDLLCLLQADVGIVFGSSSSLRKLGDHFGVSFVPLFSGLVKKQRELVEDGSGNWKGLSGILYTVSSWAEIHAFILGS</sequence>
<dbReference type="AlphaFoldDB" id="A0AAW0KGV5"/>
<keyword evidence="3" id="KW-1185">Reference proteome</keyword>
<proteinExistence type="predicted"/>
<dbReference type="SUPFAM" id="SSF48613">
    <property type="entry name" value="Heme oxygenase-like"/>
    <property type="match status" value="1"/>
</dbReference>
<dbReference type="PANTHER" id="PTHR43198">
    <property type="entry name" value="BIFUNCTIONAL TH2 PROTEIN"/>
    <property type="match status" value="1"/>
</dbReference>
<gene>
    <name evidence="2" type="primary">TH2_1</name>
    <name evidence="2" type="ORF">CFP56_020776</name>
</gene>
<reference evidence="2 3" key="1">
    <citation type="journal article" date="2018" name="Sci. Data">
        <title>The draft genome sequence of cork oak.</title>
        <authorList>
            <person name="Ramos A.M."/>
            <person name="Usie A."/>
            <person name="Barbosa P."/>
            <person name="Barros P.M."/>
            <person name="Capote T."/>
            <person name="Chaves I."/>
            <person name="Simoes F."/>
            <person name="Abreu I."/>
            <person name="Carrasquinho I."/>
            <person name="Faro C."/>
            <person name="Guimaraes J.B."/>
            <person name="Mendonca D."/>
            <person name="Nobrega F."/>
            <person name="Rodrigues L."/>
            <person name="Saibo N.J.M."/>
            <person name="Varela M.C."/>
            <person name="Egas C."/>
            <person name="Matos J."/>
            <person name="Miguel C.M."/>
            <person name="Oliveira M.M."/>
            <person name="Ricardo C.P."/>
            <person name="Goncalves S."/>
        </authorList>
    </citation>
    <scope>NUCLEOTIDE SEQUENCE [LARGE SCALE GENOMIC DNA]</scope>
    <source>
        <strain evidence="3">cv. HL8</strain>
    </source>
</reference>
<dbReference type="GO" id="GO:0006772">
    <property type="term" value="P:thiamine metabolic process"/>
    <property type="evidence" value="ECO:0007669"/>
    <property type="project" value="UniProtKB-ARBA"/>
</dbReference>
<dbReference type="InterPro" id="IPR050967">
    <property type="entry name" value="Thiamine_Salvage_TenA"/>
</dbReference>
<dbReference type="Pfam" id="PF03070">
    <property type="entry name" value="TENA_THI-4"/>
    <property type="match status" value="1"/>
</dbReference>
<organism evidence="2 3">
    <name type="scientific">Quercus suber</name>
    <name type="common">Cork oak</name>
    <dbReference type="NCBI Taxonomy" id="58331"/>
    <lineage>
        <taxon>Eukaryota</taxon>
        <taxon>Viridiplantae</taxon>
        <taxon>Streptophyta</taxon>
        <taxon>Embryophyta</taxon>
        <taxon>Tracheophyta</taxon>
        <taxon>Spermatophyta</taxon>
        <taxon>Magnoliopsida</taxon>
        <taxon>eudicotyledons</taxon>
        <taxon>Gunneridae</taxon>
        <taxon>Pentapetalae</taxon>
        <taxon>rosids</taxon>
        <taxon>fabids</taxon>
        <taxon>Fagales</taxon>
        <taxon>Fagaceae</taxon>
        <taxon>Quercus</taxon>
    </lineage>
</organism>
<accession>A0AAW0KGV5</accession>
<dbReference type="InterPro" id="IPR036412">
    <property type="entry name" value="HAD-like_sf"/>
</dbReference>
<dbReference type="Gene3D" id="1.20.910.10">
    <property type="entry name" value="Heme oxygenase-like"/>
    <property type="match status" value="1"/>
</dbReference>
<dbReference type="PANTHER" id="PTHR43198:SF9">
    <property type="entry name" value="AMINOPYRIMIDINE AMINOHYDROLASE, MITOCHONDRIAL ISOFORM X1-RELATED"/>
    <property type="match status" value="1"/>
</dbReference>
<dbReference type="InterPro" id="IPR004305">
    <property type="entry name" value="Thiaminase-2/PQQC"/>
</dbReference>
<evidence type="ECO:0000313" key="2">
    <source>
        <dbReference type="EMBL" id="KAK7837793.1"/>
    </source>
</evidence>
<evidence type="ECO:0000259" key="1">
    <source>
        <dbReference type="Pfam" id="PF03070"/>
    </source>
</evidence>
<evidence type="ECO:0000313" key="3">
    <source>
        <dbReference type="Proteomes" id="UP000237347"/>
    </source>
</evidence>
<protein>
    <submittedName>
        <fullName evidence="2">Bifunctional th2 protein</fullName>
    </submittedName>
</protein>
<name>A0AAW0KGV5_QUESU</name>
<feature type="domain" description="Thiaminase-2/PQQC" evidence="1">
    <location>
        <begin position="186"/>
        <end position="273"/>
    </location>
</feature>
<dbReference type="Proteomes" id="UP000237347">
    <property type="component" value="Unassembled WGS sequence"/>
</dbReference>
<dbReference type="InterPro" id="IPR023214">
    <property type="entry name" value="HAD_sf"/>
</dbReference>
<dbReference type="Gene3D" id="3.40.50.1000">
    <property type="entry name" value="HAD superfamily/HAD-like"/>
    <property type="match status" value="1"/>
</dbReference>
<dbReference type="EMBL" id="PKMF04000321">
    <property type="protein sequence ID" value="KAK7837793.1"/>
    <property type="molecule type" value="Genomic_DNA"/>
</dbReference>
<comment type="caution">
    <text evidence="2">The sequence shown here is derived from an EMBL/GenBank/DDBJ whole genome shotgun (WGS) entry which is preliminary data.</text>
</comment>